<reference evidence="1" key="1">
    <citation type="submission" date="2023-03" db="EMBL/GenBank/DDBJ databases">
        <title>Massive genome expansion in bonnet fungi (Mycena s.s.) driven by repeated elements and novel gene families across ecological guilds.</title>
        <authorList>
            <consortium name="Lawrence Berkeley National Laboratory"/>
            <person name="Harder C.B."/>
            <person name="Miyauchi S."/>
            <person name="Viragh M."/>
            <person name="Kuo A."/>
            <person name="Thoen E."/>
            <person name="Andreopoulos B."/>
            <person name="Lu D."/>
            <person name="Skrede I."/>
            <person name="Drula E."/>
            <person name="Henrissat B."/>
            <person name="Morin E."/>
            <person name="Kohler A."/>
            <person name="Barry K."/>
            <person name="LaButti K."/>
            <person name="Morin E."/>
            <person name="Salamov A."/>
            <person name="Lipzen A."/>
            <person name="Mereny Z."/>
            <person name="Hegedus B."/>
            <person name="Baldrian P."/>
            <person name="Stursova M."/>
            <person name="Weitz H."/>
            <person name="Taylor A."/>
            <person name="Grigoriev I.V."/>
            <person name="Nagy L.G."/>
            <person name="Martin F."/>
            <person name="Kauserud H."/>
        </authorList>
    </citation>
    <scope>NUCLEOTIDE SEQUENCE</scope>
    <source>
        <strain evidence="1">9284</strain>
    </source>
</reference>
<comment type="caution">
    <text evidence="1">The sequence shown here is derived from an EMBL/GenBank/DDBJ whole genome shotgun (WGS) entry which is preliminary data.</text>
</comment>
<protein>
    <submittedName>
        <fullName evidence="1">Uncharacterized protein</fullName>
    </submittedName>
</protein>
<gene>
    <name evidence="1" type="ORF">FB45DRAFT_867914</name>
</gene>
<accession>A0AAD7BSG7</accession>
<keyword evidence="2" id="KW-1185">Reference proteome</keyword>
<dbReference type="Proteomes" id="UP001221142">
    <property type="component" value="Unassembled WGS sequence"/>
</dbReference>
<name>A0AAD7BSG7_9AGAR</name>
<organism evidence="1 2">
    <name type="scientific">Roridomyces roridus</name>
    <dbReference type="NCBI Taxonomy" id="1738132"/>
    <lineage>
        <taxon>Eukaryota</taxon>
        <taxon>Fungi</taxon>
        <taxon>Dikarya</taxon>
        <taxon>Basidiomycota</taxon>
        <taxon>Agaricomycotina</taxon>
        <taxon>Agaricomycetes</taxon>
        <taxon>Agaricomycetidae</taxon>
        <taxon>Agaricales</taxon>
        <taxon>Marasmiineae</taxon>
        <taxon>Mycenaceae</taxon>
        <taxon>Roridomyces</taxon>
    </lineage>
</organism>
<proteinExistence type="predicted"/>
<evidence type="ECO:0000313" key="2">
    <source>
        <dbReference type="Proteomes" id="UP001221142"/>
    </source>
</evidence>
<dbReference type="EMBL" id="JARKIF010000010">
    <property type="protein sequence ID" value="KAJ7628948.1"/>
    <property type="molecule type" value="Genomic_DNA"/>
</dbReference>
<sequence length="102" mass="11100">MGMGEFGALHKPVAGYGEDPVLFCASFASRNQIELEDSHRYSLGMEEQRKFEGEGGRGKVLEVLEGGFVDVHAALHEVLADGRGVMRRFTNGTDGESFVPDP</sequence>
<dbReference type="AlphaFoldDB" id="A0AAD7BSG7"/>
<evidence type="ECO:0000313" key="1">
    <source>
        <dbReference type="EMBL" id="KAJ7628948.1"/>
    </source>
</evidence>